<dbReference type="PROSITE" id="PS50931">
    <property type="entry name" value="HTH_LYSR"/>
    <property type="match status" value="1"/>
</dbReference>
<organism evidence="6 7">
    <name type="scientific">Paraburkholderia bryophila</name>
    <dbReference type="NCBI Taxonomy" id="420952"/>
    <lineage>
        <taxon>Bacteria</taxon>
        <taxon>Pseudomonadati</taxon>
        <taxon>Pseudomonadota</taxon>
        <taxon>Betaproteobacteria</taxon>
        <taxon>Burkholderiales</taxon>
        <taxon>Burkholderiaceae</taxon>
        <taxon>Paraburkholderia</taxon>
    </lineage>
</organism>
<dbReference type="InterPro" id="IPR005119">
    <property type="entry name" value="LysR_subst-bd"/>
</dbReference>
<dbReference type="EMBL" id="QLTK01000049">
    <property type="protein sequence ID" value="RAS17291.1"/>
    <property type="molecule type" value="Genomic_DNA"/>
</dbReference>
<dbReference type="PANTHER" id="PTHR30537:SF5">
    <property type="entry name" value="HTH-TYPE TRANSCRIPTIONAL ACTIVATOR TTDR-RELATED"/>
    <property type="match status" value="1"/>
</dbReference>
<dbReference type="SUPFAM" id="SSF53850">
    <property type="entry name" value="Periplasmic binding protein-like II"/>
    <property type="match status" value="1"/>
</dbReference>
<dbReference type="SUPFAM" id="SSF46785">
    <property type="entry name" value="Winged helix' DNA-binding domain"/>
    <property type="match status" value="1"/>
</dbReference>
<accession>A0A329B9T3</accession>
<dbReference type="CDD" id="cd08422">
    <property type="entry name" value="PBP2_CrgA_like"/>
    <property type="match status" value="1"/>
</dbReference>
<name>A0A329B9T3_9BURK</name>
<dbReference type="AlphaFoldDB" id="A0A329B9T3"/>
<dbReference type="Proteomes" id="UP000248918">
    <property type="component" value="Unassembled WGS sequence"/>
</dbReference>
<comment type="caution">
    <text evidence="6">The sequence shown here is derived from an EMBL/GenBank/DDBJ whole genome shotgun (WGS) entry which is preliminary data.</text>
</comment>
<reference evidence="6 7" key="1">
    <citation type="submission" date="2018-06" db="EMBL/GenBank/DDBJ databases">
        <title>Genomic Encyclopedia of Type Strains, Phase III (KMG-III): the genomes of soil and plant-associated and newly described type strains.</title>
        <authorList>
            <person name="Whitman W."/>
        </authorList>
    </citation>
    <scope>NUCLEOTIDE SEQUENCE [LARGE SCALE GENOMIC DNA]</scope>
    <source>
        <strain evidence="6 7">LMG 23644</strain>
    </source>
</reference>
<dbReference type="InterPro" id="IPR036390">
    <property type="entry name" value="WH_DNA-bd_sf"/>
</dbReference>
<evidence type="ECO:0000256" key="4">
    <source>
        <dbReference type="ARBA" id="ARBA00023163"/>
    </source>
</evidence>
<gene>
    <name evidence="6" type="ORF">BX591_14921</name>
</gene>
<dbReference type="InterPro" id="IPR058163">
    <property type="entry name" value="LysR-type_TF_proteobact-type"/>
</dbReference>
<keyword evidence="3" id="KW-0238">DNA-binding</keyword>
<comment type="similarity">
    <text evidence="1">Belongs to the LysR transcriptional regulatory family.</text>
</comment>
<dbReference type="Pfam" id="PF03466">
    <property type="entry name" value="LysR_substrate"/>
    <property type="match status" value="1"/>
</dbReference>
<keyword evidence="4" id="KW-0804">Transcription</keyword>
<keyword evidence="2" id="KW-0805">Transcription regulation</keyword>
<evidence type="ECO:0000259" key="5">
    <source>
        <dbReference type="PROSITE" id="PS50931"/>
    </source>
</evidence>
<dbReference type="Gene3D" id="1.10.10.10">
    <property type="entry name" value="Winged helix-like DNA-binding domain superfamily/Winged helix DNA-binding domain"/>
    <property type="match status" value="1"/>
</dbReference>
<dbReference type="PANTHER" id="PTHR30537">
    <property type="entry name" value="HTH-TYPE TRANSCRIPTIONAL REGULATOR"/>
    <property type="match status" value="1"/>
</dbReference>
<evidence type="ECO:0000313" key="6">
    <source>
        <dbReference type="EMBL" id="RAS17291.1"/>
    </source>
</evidence>
<dbReference type="InterPro" id="IPR036388">
    <property type="entry name" value="WH-like_DNA-bd_sf"/>
</dbReference>
<proteinExistence type="inferred from homology"/>
<sequence length="319" mass="34883">MMHPIALLYCSNMNQLQAMRVFTRVVDLASFNLAARQLGMSAAAVTRSVGTLEAHLNMRLLNRTTRSLSLTDVGREYLDGCRAIIEKLDEMESTLLETTRDPQGTLRIATPMTFASAGLGALLASYRTLHPRVDFDVTTFDTHIDLVEGGFDVCFSDDRRLANSTLVSRLLTSVDEITVASPTYLARNGTPRDPAALNRHGLLTVSDGSSRTWEFTDADGLYRVNTGSALTATSSAMVRVAALNHMGIALLPLPIIADDLARGTLVPVLEQFEINGGPRQVSILYSGRNYLSMRVRSFIDFAVGQYRAPDRQVALRAVA</sequence>
<dbReference type="Pfam" id="PF00126">
    <property type="entry name" value="HTH_1"/>
    <property type="match status" value="1"/>
</dbReference>
<evidence type="ECO:0000256" key="1">
    <source>
        <dbReference type="ARBA" id="ARBA00009437"/>
    </source>
</evidence>
<protein>
    <submittedName>
        <fullName evidence="6">LysR family transcriptional regulator</fullName>
    </submittedName>
</protein>
<evidence type="ECO:0000313" key="7">
    <source>
        <dbReference type="Proteomes" id="UP000248918"/>
    </source>
</evidence>
<evidence type="ECO:0000256" key="2">
    <source>
        <dbReference type="ARBA" id="ARBA00023015"/>
    </source>
</evidence>
<dbReference type="InterPro" id="IPR000847">
    <property type="entry name" value="LysR_HTH_N"/>
</dbReference>
<evidence type="ECO:0000256" key="3">
    <source>
        <dbReference type="ARBA" id="ARBA00023125"/>
    </source>
</evidence>
<dbReference type="Gene3D" id="3.40.190.290">
    <property type="match status" value="1"/>
</dbReference>
<dbReference type="GO" id="GO:0003700">
    <property type="term" value="F:DNA-binding transcription factor activity"/>
    <property type="evidence" value="ECO:0007669"/>
    <property type="project" value="InterPro"/>
</dbReference>
<dbReference type="FunFam" id="1.10.10.10:FF:000001">
    <property type="entry name" value="LysR family transcriptional regulator"/>
    <property type="match status" value="1"/>
</dbReference>
<dbReference type="GO" id="GO:0003677">
    <property type="term" value="F:DNA binding"/>
    <property type="evidence" value="ECO:0007669"/>
    <property type="project" value="UniProtKB-KW"/>
</dbReference>
<feature type="domain" description="HTH lysR-type" evidence="5">
    <location>
        <begin position="14"/>
        <end position="71"/>
    </location>
</feature>